<feature type="transmembrane region" description="Helical" evidence="9">
    <location>
        <begin position="29"/>
        <end position="55"/>
    </location>
</feature>
<comment type="subunit">
    <text evidence="9">Component of the Sec protein translocase complex. Heterotrimer consisting of SecY, SecE and SecG subunits. The heterotrimers can form oligomers, although 1 heterotrimer is thought to be able to translocate proteins. Interacts with the ribosome. Interacts with SecDF, and other proteins may be involved. Interacts with SecA.</text>
</comment>
<dbReference type="InterPro" id="IPR005807">
    <property type="entry name" value="SecE_bac"/>
</dbReference>
<evidence type="ECO:0000256" key="5">
    <source>
        <dbReference type="ARBA" id="ARBA00022927"/>
    </source>
</evidence>
<dbReference type="AlphaFoldDB" id="A0A7V4ECF1"/>
<keyword evidence="7 9" id="KW-0811">Translocation</keyword>
<keyword evidence="4 9" id="KW-0812">Transmembrane</keyword>
<dbReference type="EMBL" id="DTDP01000088">
    <property type="protein sequence ID" value="HGK53794.1"/>
    <property type="molecule type" value="Genomic_DNA"/>
</dbReference>
<evidence type="ECO:0000256" key="7">
    <source>
        <dbReference type="ARBA" id="ARBA00023010"/>
    </source>
</evidence>
<organism evidence="11">
    <name type="scientific">candidate division WOR-3 bacterium</name>
    <dbReference type="NCBI Taxonomy" id="2052148"/>
    <lineage>
        <taxon>Bacteria</taxon>
        <taxon>Bacteria division WOR-3</taxon>
    </lineage>
</organism>
<sequence>MNKIISAFKAFFDEVRVETERTSWPTRDITIGSTIAVIIFSFLVAFLVGILDFIIARIVGVFLR</sequence>
<dbReference type="HAMAP" id="MF_00422">
    <property type="entry name" value="SecE"/>
    <property type="match status" value="1"/>
</dbReference>
<comment type="similarity">
    <text evidence="9">Belongs to the SecE/SEC61-gamma family.</text>
</comment>
<evidence type="ECO:0000313" key="10">
    <source>
        <dbReference type="EMBL" id="HGK53794.1"/>
    </source>
</evidence>
<dbReference type="InterPro" id="IPR038379">
    <property type="entry name" value="SecE_sf"/>
</dbReference>
<keyword evidence="8 9" id="KW-0472">Membrane</keyword>
<keyword evidence="5 9" id="KW-0653">Protein transport</keyword>
<dbReference type="GO" id="GO:0065002">
    <property type="term" value="P:intracellular protein transmembrane transport"/>
    <property type="evidence" value="ECO:0007669"/>
    <property type="project" value="UniProtKB-UniRule"/>
</dbReference>
<dbReference type="NCBIfam" id="TIGR00964">
    <property type="entry name" value="secE_bact"/>
    <property type="match status" value="1"/>
</dbReference>
<dbReference type="PANTHER" id="PTHR33910:SF1">
    <property type="entry name" value="PROTEIN TRANSLOCASE SUBUNIT SECE"/>
    <property type="match status" value="1"/>
</dbReference>
<evidence type="ECO:0000256" key="3">
    <source>
        <dbReference type="ARBA" id="ARBA00022475"/>
    </source>
</evidence>
<name>A0A7V4ECF1_UNCW3</name>
<dbReference type="Pfam" id="PF00584">
    <property type="entry name" value="SecE"/>
    <property type="match status" value="1"/>
</dbReference>
<keyword evidence="2 9" id="KW-0813">Transport</keyword>
<proteinExistence type="inferred from homology"/>
<dbReference type="InterPro" id="IPR001901">
    <property type="entry name" value="Translocase_SecE/Sec61-g"/>
</dbReference>
<dbReference type="Gene3D" id="1.20.5.1030">
    <property type="entry name" value="Preprotein translocase secy subunit"/>
    <property type="match status" value="1"/>
</dbReference>
<comment type="subcellular location">
    <subcellularLocation>
        <location evidence="9">Cell membrane</location>
        <topology evidence="9">Single-pass membrane protein</topology>
    </subcellularLocation>
    <subcellularLocation>
        <location evidence="1">Membrane</location>
    </subcellularLocation>
</comment>
<comment type="caution">
    <text evidence="11">The sequence shown here is derived from an EMBL/GenBank/DDBJ whole genome shotgun (WGS) entry which is preliminary data.</text>
</comment>
<keyword evidence="6 9" id="KW-1133">Transmembrane helix</keyword>
<evidence type="ECO:0000256" key="9">
    <source>
        <dbReference type="HAMAP-Rule" id="MF_00422"/>
    </source>
</evidence>
<dbReference type="EMBL" id="DTAR01000159">
    <property type="protein sequence ID" value="HGM97787.1"/>
    <property type="molecule type" value="Genomic_DNA"/>
</dbReference>
<accession>A0A7V4ECF1</accession>
<evidence type="ECO:0000256" key="6">
    <source>
        <dbReference type="ARBA" id="ARBA00022989"/>
    </source>
</evidence>
<evidence type="ECO:0000256" key="2">
    <source>
        <dbReference type="ARBA" id="ARBA00022448"/>
    </source>
</evidence>
<dbReference type="GO" id="GO:0008320">
    <property type="term" value="F:protein transmembrane transporter activity"/>
    <property type="evidence" value="ECO:0007669"/>
    <property type="project" value="UniProtKB-UniRule"/>
</dbReference>
<dbReference type="GO" id="GO:0005886">
    <property type="term" value="C:plasma membrane"/>
    <property type="evidence" value="ECO:0007669"/>
    <property type="project" value="UniProtKB-SubCell"/>
</dbReference>
<reference evidence="11" key="1">
    <citation type="journal article" date="2020" name="mSystems">
        <title>Genome- and Community-Level Interaction Insights into Carbon Utilization and Element Cycling Functions of Hydrothermarchaeota in Hydrothermal Sediment.</title>
        <authorList>
            <person name="Zhou Z."/>
            <person name="Liu Y."/>
            <person name="Xu W."/>
            <person name="Pan J."/>
            <person name="Luo Z.H."/>
            <person name="Li M."/>
        </authorList>
    </citation>
    <scope>NUCLEOTIDE SEQUENCE [LARGE SCALE GENOMIC DNA]</scope>
    <source>
        <strain evidence="11">SpSt-626</strain>
        <strain evidence="10">SpSt-695</strain>
    </source>
</reference>
<dbReference type="GO" id="GO:0043952">
    <property type="term" value="P:protein transport by the Sec complex"/>
    <property type="evidence" value="ECO:0007669"/>
    <property type="project" value="UniProtKB-UniRule"/>
</dbReference>
<evidence type="ECO:0000256" key="1">
    <source>
        <dbReference type="ARBA" id="ARBA00004370"/>
    </source>
</evidence>
<protein>
    <recommendedName>
        <fullName evidence="9">Protein translocase subunit SecE</fullName>
    </recommendedName>
</protein>
<dbReference type="GO" id="GO:0006605">
    <property type="term" value="P:protein targeting"/>
    <property type="evidence" value="ECO:0007669"/>
    <property type="project" value="UniProtKB-UniRule"/>
</dbReference>
<keyword evidence="3 9" id="KW-1003">Cell membrane</keyword>
<evidence type="ECO:0000313" key="11">
    <source>
        <dbReference type="EMBL" id="HGM97787.1"/>
    </source>
</evidence>
<dbReference type="PANTHER" id="PTHR33910">
    <property type="entry name" value="PROTEIN TRANSLOCASE SUBUNIT SECE"/>
    <property type="match status" value="1"/>
</dbReference>
<comment type="function">
    <text evidence="9">Essential subunit of the Sec protein translocation channel SecYEG. Clamps together the 2 halves of SecY. May contact the channel plug during translocation.</text>
</comment>
<gene>
    <name evidence="9 11" type="primary">secE</name>
    <name evidence="11" type="ORF">ENT96_01900</name>
    <name evidence="10" type="ORF">ENU72_02060</name>
</gene>
<evidence type="ECO:0000256" key="8">
    <source>
        <dbReference type="ARBA" id="ARBA00023136"/>
    </source>
</evidence>
<evidence type="ECO:0000256" key="4">
    <source>
        <dbReference type="ARBA" id="ARBA00022692"/>
    </source>
</evidence>
<dbReference type="GO" id="GO:0009306">
    <property type="term" value="P:protein secretion"/>
    <property type="evidence" value="ECO:0007669"/>
    <property type="project" value="UniProtKB-UniRule"/>
</dbReference>